<dbReference type="PANTHER" id="PTHR30237:SF2">
    <property type="entry name" value="MUREIN TETRAPEPTIDE CARBOXYPEPTIDASE"/>
    <property type="match status" value="1"/>
</dbReference>
<reference evidence="9 10" key="1">
    <citation type="submission" date="2020-06" db="EMBL/GenBank/DDBJ databases">
        <title>Schlegella sp. ID0723 isolated from air conditioner.</title>
        <authorList>
            <person name="Kim D.Y."/>
            <person name="Kim D.-U."/>
        </authorList>
    </citation>
    <scope>NUCLEOTIDE SEQUENCE [LARGE SCALE GENOMIC DNA]</scope>
    <source>
        <strain evidence="9 10">ID0723</strain>
    </source>
</reference>
<comment type="similarity">
    <text evidence="1">Belongs to the peptidase S66 family.</text>
</comment>
<sequence>MSASRRAEQGGAGGDHGRGHDDQAGVGREQDSSNVRTAASYADHGHQQADHEHAENGHGDEHHHHHHRHADRSGSAPSLRLFSPAGALRSVLPLRRAAARLAKHGFVVDIDESATARVQRFAGSDDVRLATLHRVADLRPGVALATRGGYGLTRLLDRIDWAAIAASVEAGTRWVGHSDVTSLQLGMLAHAGGVTWAGPLACDDFGRSSADGGVDDVTEACFLEAMEGSLEAVGFRTDAGFDGLDVSGTLWGGNLAIVNSLLGTPHFPRIDGGILFLEDVNEHPYRIERSLLQLRQAGVLDAQRAVLLGAFTGWKKSPLDKGYGLADAIDHVRSTTKTPILGGLPFGHVPTKVMLPVGQRVQLLVDRRDAFIGW</sequence>
<gene>
    <name evidence="9" type="ORF">HQN59_04150</name>
</gene>
<dbReference type="GO" id="GO:0004180">
    <property type="term" value="F:carboxypeptidase activity"/>
    <property type="evidence" value="ECO:0007669"/>
    <property type="project" value="UniProtKB-KW"/>
</dbReference>
<dbReference type="InterPro" id="IPR040449">
    <property type="entry name" value="Peptidase_S66_N"/>
</dbReference>
<feature type="domain" description="LD-carboxypeptidase N-terminal" evidence="7">
    <location>
        <begin position="81"/>
        <end position="198"/>
    </location>
</feature>
<dbReference type="AlphaFoldDB" id="A0A7Y6NKM7"/>
<evidence type="ECO:0000256" key="2">
    <source>
        <dbReference type="ARBA" id="ARBA00022645"/>
    </source>
</evidence>
<dbReference type="EMBL" id="JABWMJ010000002">
    <property type="protein sequence ID" value="NUZ04948.1"/>
    <property type="molecule type" value="Genomic_DNA"/>
</dbReference>
<dbReference type="InterPro" id="IPR027461">
    <property type="entry name" value="Carboxypeptidase_A_C_sf"/>
</dbReference>
<evidence type="ECO:0000256" key="1">
    <source>
        <dbReference type="ARBA" id="ARBA00010233"/>
    </source>
</evidence>
<dbReference type="Proteomes" id="UP000529637">
    <property type="component" value="Unassembled WGS sequence"/>
</dbReference>
<dbReference type="InterPro" id="IPR003507">
    <property type="entry name" value="S66_fam"/>
</dbReference>
<comment type="caution">
    <text evidence="9">The sequence shown here is derived from an EMBL/GenBank/DDBJ whole genome shotgun (WGS) entry which is preliminary data.</text>
</comment>
<dbReference type="SUPFAM" id="SSF141986">
    <property type="entry name" value="LD-carboxypeptidase A C-terminal domain-like"/>
    <property type="match status" value="1"/>
</dbReference>
<dbReference type="CDD" id="cd07025">
    <property type="entry name" value="Peptidase_S66"/>
    <property type="match status" value="1"/>
</dbReference>
<keyword evidence="4" id="KW-0378">Hydrolase</keyword>
<evidence type="ECO:0000256" key="5">
    <source>
        <dbReference type="ARBA" id="ARBA00022825"/>
    </source>
</evidence>
<accession>A0A7Y6NKM7</accession>
<dbReference type="Gene3D" id="3.40.50.10740">
    <property type="entry name" value="Class I glutamine amidotransferase-like"/>
    <property type="match status" value="1"/>
</dbReference>
<feature type="compositionally biased region" description="Basic and acidic residues" evidence="6">
    <location>
        <begin position="43"/>
        <end position="62"/>
    </location>
</feature>
<feature type="compositionally biased region" description="Basic and acidic residues" evidence="6">
    <location>
        <begin position="15"/>
        <end position="31"/>
    </location>
</feature>
<protein>
    <submittedName>
        <fullName evidence="9">LD-carboxypeptidase</fullName>
    </submittedName>
</protein>
<keyword evidence="10" id="KW-1185">Reference proteome</keyword>
<keyword evidence="5" id="KW-0720">Serine protease</keyword>
<evidence type="ECO:0000259" key="7">
    <source>
        <dbReference type="Pfam" id="PF02016"/>
    </source>
</evidence>
<name>A0A7Y6NKM7_9BURK</name>
<evidence type="ECO:0000259" key="8">
    <source>
        <dbReference type="Pfam" id="PF17676"/>
    </source>
</evidence>
<dbReference type="GO" id="GO:0008236">
    <property type="term" value="F:serine-type peptidase activity"/>
    <property type="evidence" value="ECO:0007669"/>
    <property type="project" value="UniProtKB-KW"/>
</dbReference>
<dbReference type="Pfam" id="PF17676">
    <property type="entry name" value="Peptidase_S66C"/>
    <property type="match status" value="1"/>
</dbReference>
<dbReference type="RefSeq" id="WP_176066424.1">
    <property type="nucleotide sequence ID" value="NZ_JABWMJ010000002.1"/>
</dbReference>
<proteinExistence type="inferred from homology"/>
<keyword evidence="3" id="KW-0645">Protease</keyword>
<evidence type="ECO:0000313" key="9">
    <source>
        <dbReference type="EMBL" id="NUZ04948.1"/>
    </source>
</evidence>
<feature type="domain" description="LD-carboxypeptidase C-terminal" evidence="8">
    <location>
        <begin position="247"/>
        <end position="363"/>
    </location>
</feature>
<dbReference type="PANTHER" id="PTHR30237">
    <property type="entry name" value="MURAMOYLTETRAPEPTIDE CARBOXYPEPTIDASE"/>
    <property type="match status" value="1"/>
</dbReference>
<dbReference type="Pfam" id="PF02016">
    <property type="entry name" value="Peptidase_S66"/>
    <property type="match status" value="1"/>
</dbReference>
<organism evidence="9 10">
    <name type="scientific">Piscinibacter koreensis</name>
    <dbReference type="NCBI Taxonomy" id="2742824"/>
    <lineage>
        <taxon>Bacteria</taxon>
        <taxon>Pseudomonadati</taxon>
        <taxon>Pseudomonadota</taxon>
        <taxon>Betaproteobacteria</taxon>
        <taxon>Burkholderiales</taxon>
        <taxon>Sphaerotilaceae</taxon>
        <taxon>Piscinibacter</taxon>
    </lineage>
</organism>
<evidence type="ECO:0000256" key="6">
    <source>
        <dbReference type="SAM" id="MobiDB-lite"/>
    </source>
</evidence>
<dbReference type="GO" id="GO:0006508">
    <property type="term" value="P:proteolysis"/>
    <property type="evidence" value="ECO:0007669"/>
    <property type="project" value="UniProtKB-KW"/>
</dbReference>
<evidence type="ECO:0000256" key="3">
    <source>
        <dbReference type="ARBA" id="ARBA00022670"/>
    </source>
</evidence>
<dbReference type="SUPFAM" id="SSF52317">
    <property type="entry name" value="Class I glutamine amidotransferase-like"/>
    <property type="match status" value="1"/>
</dbReference>
<evidence type="ECO:0000313" key="10">
    <source>
        <dbReference type="Proteomes" id="UP000529637"/>
    </source>
</evidence>
<feature type="region of interest" description="Disordered" evidence="6">
    <location>
        <begin position="1"/>
        <end position="78"/>
    </location>
</feature>
<evidence type="ECO:0000256" key="4">
    <source>
        <dbReference type="ARBA" id="ARBA00022801"/>
    </source>
</evidence>
<dbReference type="Gene3D" id="3.50.30.60">
    <property type="entry name" value="LD-carboxypeptidase A C-terminal domain-like"/>
    <property type="match status" value="1"/>
</dbReference>
<dbReference type="InterPro" id="IPR029062">
    <property type="entry name" value="Class_I_gatase-like"/>
</dbReference>
<dbReference type="InterPro" id="IPR040921">
    <property type="entry name" value="Peptidase_S66C"/>
</dbReference>
<keyword evidence="2 9" id="KW-0121">Carboxypeptidase</keyword>
<dbReference type="InterPro" id="IPR027478">
    <property type="entry name" value="LdcA_N"/>
</dbReference>